<dbReference type="OrthoDB" id="8001376at2"/>
<dbReference type="EMBL" id="FUFT01000005">
    <property type="protein sequence ID" value="SJL84513.1"/>
    <property type="molecule type" value="Genomic_DNA"/>
</dbReference>
<proteinExistence type="predicted"/>
<dbReference type="InterPro" id="IPR051698">
    <property type="entry name" value="Transposase_11-like"/>
</dbReference>
<dbReference type="Pfam" id="PF13808">
    <property type="entry name" value="DDE_Tnp_1_assoc"/>
    <property type="match status" value="1"/>
</dbReference>
<evidence type="ECO:0000259" key="2">
    <source>
        <dbReference type="Pfam" id="PF13808"/>
    </source>
</evidence>
<dbReference type="GO" id="GO:0004803">
    <property type="term" value="F:transposase activity"/>
    <property type="evidence" value="ECO:0007669"/>
    <property type="project" value="InterPro"/>
</dbReference>
<evidence type="ECO:0000313" key="4">
    <source>
        <dbReference type="Proteomes" id="UP000189475"/>
    </source>
</evidence>
<evidence type="ECO:0000313" key="3">
    <source>
        <dbReference type="EMBL" id="SJL84513.1"/>
    </source>
</evidence>
<dbReference type="AlphaFoldDB" id="A0A1R4B6G1"/>
<protein>
    <submittedName>
        <fullName evidence="3">Transposase DDE domain protein</fullName>
    </submittedName>
</protein>
<dbReference type="STRING" id="1918946.VPAL9027_02502"/>
<organism evidence="3 4">
    <name type="scientific">Vibrio palustris</name>
    <dbReference type="NCBI Taxonomy" id="1918946"/>
    <lineage>
        <taxon>Bacteria</taxon>
        <taxon>Pseudomonadati</taxon>
        <taxon>Pseudomonadota</taxon>
        <taxon>Gammaproteobacteria</taxon>
        <taxon>Vibrionales</taxon>
        <taxon>Vibrionaceae</taxon>
        <taxon>Vibrio</taxon>
    </lineage>
</organism>
<accession>A0A1R4B6G1</accession>
<dbReference type="InterPro" id="IPR047647">
    <property type="entry name" value="ISAs1_transpos"/>
</dbReference>
<dbReference type="InterPro" id="IPR002559">
    <property type="entry name" value="Transposase_11"/>
</dbReference>
<dbReference type="RefSeq" id="WP_077314876.1">
    <property type="nucleotide sequence ID" value="NZ_AP024888.1"/>
</dbReference>
<dbReference type="Proteomes" id="UP000189475">
    <property type="component" value="Unassembled WGS sequence"/>
</dbReference>
<name>A0A1R4B6G1_9VIBR</name>
<dbReference type="GO" id="GO:0003677">
    <property type="term" value="F:DNA binding"/>
    <property type="evidence" value="ECO:0007669"/>
    <property type="project" value="InterPro"/>
</dbReference>
<dbReference type="NCBIfam" id="NF033564">
    <property type="entry name" value="transpos_ISAs1"/>
    <property type="match status" value="1"/>
</dbReference>
<feature type="domain" description="Transposase IS4-like" evidence="1">
    <location>
        <begin position="103"/>
        <end position="342"/>
    </location>
</feature>
<reference evidence="3 4" key="1">
    <citation type="submission" date="2017-02" db="EMBL/GenBank/DDBJ databases">
        <authorList>
            <person name="Peterson S.W."/>
        </authorList>
    </citation>
    <scope>NUCLEOTIDE SEQUENCE [LARGE SCALE GENOMIC DNA]</scope>
    <source>
        <strain evidence="3 4">CECT 9027</strain>
    </source>
</reference>
<dbReference type="PANTHER" id="PTHR30298">
    <property type="entry name" value="H REPEAT-ASSOCIATED PREDICTED TRANSPOSASE"/>
    <property type="match status" value="1"/>
</dbReference>
<keyword evidence="4" id="KW-1185">Reference proteome</keyword>
<dbReference type="GO" id="GO:0006313">
    <property type="term" value="P:DNA transposition"/>
    <property type="evidence" value="ECO:0007669"/>
    <property type="project" value="InterPro"/>
</dbReference>
<dbReference type="PANTHER" id="PTHR30298:SF0">
    <property type="entry name" value="PROTEIN YBFL-RELATED"/>
    <property type="match status" value="1"/>
</dbReference>
<dbReference type="InterPro" id="IPR032806">
    <property type="entry name" value="YbfD_N"/>
</dbReference>
<dbReference type="Pfam" id="PF01609">
    <property type="entry name" value="DDE_Tnp_1"/>
    <property type="match status" value="1"/>
</dbReference>
<gene>
    <name evidence="3" type="ORF">VPAL9027_02502</name>
</gene>
<sequence>MTNLTNPFMHFSALTDYRQTGKVTHKLSDIILLTVCGVLAGQDTWEGIVDFGEMRRDFLNHYGDFSAGIPSADTVARVVGLLNPKEFQSAFIDWMKDCHELTKGEVVAVDGKTVRGSYNKAKGNQAVHMVNVFATANGVCLAQSKVNEKTNEITEIPKLLEMLDISGCLITIDAMGCQRKIAQKIVDKSADYLLAVKGNQGRLEQVFNDYYKPSMLMKFDGDSYSSQDKSHGRLETRCALVNEDLSVLGDLEYEWPELKCMGIMVNVRQESEHASEKEVSVRYYISSKKLSAEELHNASKSHWLVESMHWQLDVGFREDKCRIRVDDRAEELSRIRQACFNLLKQETSAKGGIQRKRMRCAMDENYLSKVLGSLE</sequence>
<evidence type="ECO:0000259" key="1">
    <source>
        <dbReference type="Pfam" id="PF01609"/>
    </source>
</evidence>
<feature type="domain" description="H repeat-associated protein N-terminal" evidence="2">
    <location>
        <begin position="9"/>
        <end position="95"/>
    </location>
</feature>